<evidence type="ECO:0000313" key="2">
    <source>
        <dbReference type="EMBL" id="CAK9030472.1"/>
    </source>
</evidence>
<reference evidence="3 4" key="1">
    <citation type="submission" date="2024-02" db="EMBL/GenBank/DDBJ databases">
        <authorList>
            <person name="Chen Y."/>
            <person name="Shah S."/>
            <person name="Dougan E. K."/>
            <person name="Thang M."/>
            <person name="Chan C."/>
        </authorList>
    </citation>
    <scope>NUCLEOTIDE SEQUENCE [LARGE SCALE GENOMIC DNA]</scope>
</reference>
<dbReference type="EMBL" id="CAXAMM010013113">
    <property type="protein sequence ID" value="CAK9030472.1"/>
    <property type="molecule type" value="Genomic_DNA"/>
</dbReference>
<dbReference type="EMBL" id="CAXAMM010013224">
    <property type="protein sequence ID" value="CAK9030770.1"/>
    <property type="molecule type" value="Genomic_DNA"/>
</dbReference>
<name>A0ABP0KX14_9DINO</name>
<feature type="region of interest" description="Disordered" evidence="1">
    <location>
        <begin position="29"/>
        <end position="53"/>
    </location>
</feature>
<gene>
    <name evidence="2" type="ORF">SCF082_LOCUS19217</name>
    <name evidence="3" type="ORF">SCF082_LOCUS19339</name>
</gene>
<protein>
    <submittedName>
        <fullName evidence="3">Uncharacterized protein</fullName>
    </submittedName>
</protein>
<accession>A0ABP0KX14</accession>
<evidence type="ECO:0000256" key="1">
    <source>
        <dbReference type="SAM" id="MobiDB-lite"/>
    </source>
</evidence>
<dbReference type="Proteomes" id="UP001642464">
    <property type="component" value="Unassembled WGS sequence"/>
</dbReference>
<sequence length="147" mass="16272">MNTASASSRDGPSAELPRCAWSRQHSYASTAASSQADEVEGAGSDEHPAFAMLSGDEHPSAYEVFDDQNETWEVDLLHCAIDVLQRAVAGGADSDWRAMLDFELFPLCDQSRTLQRLLAHVLPTEGVDFEVKREELPRLLQLLRLEV</sequence>
<proteinExistence type="predicted"/>
<evidence type="ECO:0000313" key="3">
    <source>
        <dbReference type="EMBL" id="CAK9030770.1"/>
    </source>
</evidence>
<evidence type="ECO:0000313" key="4">
    <source>
        <dbReference type="Proteomes" id="UP001642464"/>
    </source>
</evidence>
<keyword evidence="4" id="KW-1185">Reference proteome</keyword>
<comment type="caution">
    <text evidence="3">The sequence shown here is derived from an EMBL/GenBank/DDBJ whole genome shotgun (WGS) entry which is preliminary data.</text>
</comment>
<organism evidence="3 4">
    <name type="scientific">Durusdinium trenchii</name>
    <dbReference type="NCBI Taxonomy" id="1381693"/>
    <lineage>
        <taxon>Eukaryota</taxon>
        <taxon>Sar</taxon>
        <taxon>Alveolata</taxon>
        <taxon>Dinophyceae</taxon>
        <taxon>Suessiales</taxon>
        <taxon>Symbiodiniaceae</taxon>
        <taxon>Durusdinium</taxon>
    </lineage>
</organism>